<feature type="region of interest" description="Disordered" evidence="1">
    <location>
        <begin position="1"/>
        <end position="22"/>
    </location>
</feature>
<reference evidence="2 3" key="1">
    <citation type="submission" date="2017-03" db="EMBL/GenBank/DDBJ databases">
        <title>Genome Survey of Euroglyphus maynei.</title>
        <authorList>
            <person name="Arlian L.G."/>
            <person name="Morgan M.S."/>
            <person name="Rider S.D."/>
        </authorList>
    </citation>
    <scope>NUCLEOTIDE SEQUENCE [LARGE SCALE GENOMIC DNA]</scope>
    <source>
        <strain evidence="2">Arlian Lab</strain>
        <tissue evidence="2">Whole body</tissue>
    </source>
</reference>
<evidence type="ECO:0000256" key="1">
    <source>
        <dbReference type="SAM" id="MobiDB-lite"/>
    </source>
</evidence>
<evidence type="ECO:0000313" key="3">
    <source>
        <dbReference type="Proteomes" id="UP000194236"/>
    </source>
</evidence>
<gene>
    <name evidence="2" type="ORF">BLA29_003941</name>
</gene>
<comment type="caution">
    <text evidence="2">The sequence shown here is derived from an EMBL/GenBank/DDBJ whole genome shotgun (WGS) entry which is preliminary data.</text>
</comment>
<dbReference type="Proteomes" id="UP000194236">
    <property type="component" value="Unassembled WGS sequence"/>
</dbReference>
<name>A0A1Y3BT20_EURMA</name>
<dbReference type="EMBL" id="MUJZ01004885">
    <property type="protein sequence ID" value="OTF83154.1"/>
    <property type="molecule type" value="Genomic_DNA"/>
</dbReference>
<keyword evidence="3" id="KW-1185">Reference proteome</keyword>
<organism evidence="2 3">
    <name type="scientific">Euroglyphus maynei</name>
    <name type="common">Mayne's house dust mite</name>
    <dbReference type="NCBI Taxonomy" id="6958"/>
    <lineage>
        <taxon>Eukaryota</taxon>
        <taxon>Metazoa</taxon>
        <taxon>Ecdysozoa</taxon>
        <taxon>Arthropoda</taxon>
        <taxon>Chelicerata</taxon>
        <taxon>Arachnida</taxon>
        <taxon>Acari</taxon>
        <taxon>Acariformes</taxon>
        <taxon>Sarcoptiformes</taxon>
        <taxon>Astigmata</taxon>
        <taxon>Psoroptidia</taxon>
        <taxon>Analgoidea</taxon>
        <taxon>Pyroglyphidae</taxon>
        <taxon>Pyroglyphinae</taxon>
        <taxon>Euroglyphus</taxon>
    </lineage>
</organism>
<proteinExistence type="predicted"/>
<accession>A0A1Y3BT20</accession>
<feature type="compositionally biased region" description="Low complexity" evidence="1">
    <location>
        <begin position="1"/>
        <end position="15"/>
    </location>
</feature>
<sequence>MIMNFSTATSSSSSSPKLGKHDSSERFCMICGHNATDQMEYEQHLLTHFQSPESLANAINGSNGAQKLLPYGGIPFLQMKNLLNQSQSSPPPPSTLSLMDPPLQVQYHHQQQYNNSNNPHCLVV</sequence>
<dbReference type="AlphaFoldDB" id="A0A1Y3BT20"/>
<dbReference type="OrthoDB" id="9451254at2759"/>
<protein>
    <submittedName>
        <fullName evidence="2">Uncharacterized protein</fullName>
    </submittedName>
</protein>
<evidence type="ECO:0000313" key="2">
    <source>
        <dbReference type="EMBL" id="OTF83154.1"/>
    </source>
</evidence>